<dbReference type="InterPro" id="IPR025500">
    <property type="entry name" value="DUF4390"/>
</dbReference>
<dbReference type="AlphaFoldDB" id="A0A3B1AIK6"/>
<sequence>MLTQTRHSLPLTRQPRRYSHHLLGWLCALLICTGPLLAAQPFSVQGAKTTLTDGVYRLDALLTFALPKKVLEALDNGIPLTFALDIDVRRPRRYLWDEHIASLEQRTTIQHFALTEQYLLRNLNSGHEASYSTLTSVLRALGDIRDLPIIDAKLLDSDEHYMVSIRSYLDFESLPVPLRMRAYLSRNWWLTSGWYSWDLGMEQ</sequence>
<evidence type="ECO:0000313" key="1">
    <source>
        <dbReference type="EMBL" id="VAX01531.1"/>
    </source>
</evidence>
<accession>A0A3B1AIK6</accession>
<gene>
    <name evidence="1" type="ORF">MNBD_GAMMA20-800</name>
</gene>
<reference evidence="1" key="1">
    <citation type="submission" date="2018-06" db="EMBL/GenBank/DDBJ databases">
        <authorList>
            <person name="Zhirakovskaya E."/>
        </authorList>
    </citation>
    <scope>NUCLEOTIDE SEQUENCE</scope>
</reference>
<name>A0A3B1AIK6_9ZZZZ</name>
<protein>
    <recommendedName>
        <fullName evidence="2">Proline rich signal peptide protein</fullName>
    </recommendedName>
</protein>
<dbReference type="Pfam" id="PF14334">
    <property type="entry name" value="DUF4390"/>
    <property type="match status" value="1"/>
</dbReference>
<organism evidence="1">
    <name type="scientific">hydrothermal vent metagenome</name>
    <dbReference type="NCBI Taxonomy" id="652676"/>
    <lineage>
        <taxon>unclassified sequences</taxon>
        <taxon>metagenomes</taxon>
        <taxon>ecological metagenomes</taxon>
    </lineage>
</organism>
<dbReference type="EMBL" id="UOFU01000230">
    <property type="protein sequence ID" value="VAX01531.1"/>
    <property type="molecule type" value="Genomic_DNA"/>
</dbReference>
<evidence type="ECO:0008006" key="2">
    <source>
        <dbReference type="Google" id="ProtNLM"/>
    </source>
</evidence>
<proteinExistence type="predicted"/>